<evidence type="ECO:0000313" key="3">
    <source>
        <dbReference type="EMBL" id="RKL67437.1"/>
    </source>
</evidence>
<evidence type="ECO:0000259" key="2">
    <source>
        <dbReference type="PROSITE" id="PS51186"/>
    </source>
</evidence>
<dbReference type="OrthoDB" id="9803233at2"/>
<dbReference type="PANTHER" id="PTHR13947">
    <property type="entry name" value="GNAT FAMILY N-ACETYLTRANSFERASE"/>
    <property type="match status" value="1"/>
</dbReference>
<accession>A0A3A9K474</accession>
<proteinExistence type="predicted"/>
<dbReference type="AlphaFoldDB" id="A0A3A9K474"/>
<sequence>MITRNAEKEELQLIREQRIAAYAEHAKEINEDHWRGLEKAISSEGDIQPGSEMIVAEIHGEILGSIVLFPAKTDAYDGYVEELEYPEIRMLAVSPEARGQGVAKALISECIRRAKEKGYNTIGLHTGSFMKTAIKLYEQFGFERIPQYDFEPANDGIIVKAFRLSIVDIEGCKTASLRAN</sequence>
<protein>
    <submittedName>
        <fullName evidence="3">GNAT family N-acetyltransferase</fullName>
    </submittedName>
</protein>
<gene>
    <name evidence="3" type="ORF">CR203_08760</name>
</gene>
<dbReference type="InterPro" id="IPR016181">
    <property type="entry name" value="Acyl_CoA_acyltransferase"/>
</dbReference>
<dbReference type="SUPFAM" id="SSF55729">
    <property type="entry name" value="Acyl-CoA N-acyltransferases (Nat)"/>
    <property type="match status" value="1"/>
</dbReference>
<keyword evidence="1 3" id="KW-0808">Transferase</keyword>
<dbReference type="EMBL" id="PDOE01000003">
    <property type="protein sequence ID" value="RKL67437.1"/>
    <property type="molecule type" value="Genomic_DNA"/>
</dbReference>
<dbReference type="PANTHER" id="PTHR13947:SF37">
    <property type="entry name" value="LD18367P"/>
    <property type="match status" value="1"/>
</dbReference>
<organism evidence="3 4">
    <name type="scientific">Salipaludibacillus neizhouensis</name>
    <dbReference type="NCBI Taxonomy" id="885475"/>
    <lineage>
        <taxon>Bacteria</taxon>
        <taxon>Bacillati</taxon>
        <taxon>Bacillota</taxon>
        <taxon>Bacilli</taxon>
        <taxon>Bacillales</taxon>
        <taxon>Bacillaceae</taxon>
    </lineage>
</organism>
<reference evidence="3 4" key="1">
    <citation type="submission" date="2017-10" db="EMBL/GenBank/DDBJ databases">
        <title>Bacillus sp. nov., a halophilic bacterium isolated from a Keqin Lake.</title>
        <authorList>
            <person name="Wang H."/>
        </authorList>
    </citation>
    <scope>NUCLEOTIDE SEQUENCE [LARGE SCALE GENOMIC DNA]</scope>
    <source>
        <strain evidence="3 4">KCTC 13187</strain>
    </source>
</reference>
<evidence type="ECO:0000256" key="1">
    <source>
        <dbReference type="ARBA" id="ARBA00022679"/>
    </source>
</evidence>
<keyword evidence="4" id="KW-1185">Reference proteome</keyword>
<name>A0A3A9K474_9BACI</name>
<dbReference type="InterPro" id="IPR000182">
    <property type="entry name" value="GNAT_dom"/>
</dbReference>
<comment type="caution">
    <text evidence="3">The sequence shown here is derived from an EMBL/GenBank/DDBJ whole genome shotgun (WGS) entry which is preliminary data.</text>
</comment>
<dbReference type="CDD" id="cd04301">
    <property type="entry name" value="NAT_SF"/>
    <property type="match status" value="1"/>
</dbReference>
<dbReference type="GO" id="GO:0008080">
    <property type="term" value="F:N-acetyltransferase activity"/>
    <property type="evidence" value="ECO:0007669"/>
    <property type="project" value="InterPro"/>
</dbReference>
<evidence type="ECO:0000313" key="4">
    <source>
        <dbReference type="Proteomes" id="UP000281498"/>
    </source>
</evidence>
<dbReference type="RefSeq" id="WP_110935399.1">
    <property type="nucleotide sequence ID" value="NZ_KZ614146.1"/>
</dbReference>
<dbReference type="PROSITE" id="PS51186">
    <property type="entry name" value="GNAT"/>
    <property type="match status" value="1"/>
</dbReference>
<dbReference type="Proteomes" id="UP000281498">
    <property type="component" value="Unassembled WGS sequence"/>
</dbReference>
<dbReference type="InterPro" id="IPR050769">
    <property type="entry name" value="NAT_camello-type"/>
</dbReference>
<feature type="domain" description="N-acetyltransferase" evidence="2">
    <location>
        <begin position="1"/>
        <end position="165"/>
    </location>
</feature>
<dbReference type="Gene3D" id="3.40.630.30">
    <property type="match status" value="1"/>
</dbReference>
<dbReference type="Pfam" id="PF00583">
    <property type="entry name" value="Acetyltransf_1"/>
    <property type="match status" value="1"/>
</dbReference>